<proteinExistence type="predicted"/>
<organism evidence="6 7">
    <name type="scientific">Saccoglossus kowalevskii</name>
    <name type="common">Acorn worm</name>
    <dbReference type="NCBI Taxonomy" id="10224"/>
    <lineage>
        <taxon>Eukaryota</taxon>
        <taxon>Metazoa</taxon>
        <taxon>Hemichordata</taxon>
        <taxon>Enteropneusta</taxon>
        <taxon>Harrimaniidae</taxon>
        <taxon>Saccoglossus</taxon>
    </lineage>
</organism>
<keyword evidence="3" id="KW-0963">Cytoplasm</keyword>
<evidence type="ECO:0000256" key="1">
    <source>
        <dbReference type="ARBA" id="ARBA00004496"/>
    </source>
</evidence>
<evidence type="ECO:0000313" key="7">
    <source>
        <dbReference type="RefSeq" id="XP_002731065.1"/>
    </source>
</evidence>
<accession>A0ABM0GJ91</accession>
<dbReference type="PANTHER" id="PTHR46545:SF1">
    <property type="entry name" value="LEUCINE-RICH REPEAT-CONTAINING PROTEIN 51"/>
    <property type="match status" value="1"/>
</dbReference>
<name>A0ABM0GJ91_SACKO</name>
<dbReference type="Proteomes" id="UP000694865">
    <property type="component" value="Unplaced"/>
</dbReference>
<evidence type="ECO:0000256" key="5">
    <source>
        <dbReference type="ARBA" id="ARBA00022737"/>
    </source>
</evidence>
<evidence type="ECO:0000256" key="3">
    <source>
        <dbReference type="ARBA" id="ARBA00022490"/>
    </source>
</evidence>
<dbReference type="RefSeq" id="XP_002731065.1">
    <property type="nucleotide sequence ID" value="XM_002731019.1"/>
</dbReference>
<evidence type="ECO:0000313" key="6">
    <source>
        <dbReference type="Proteomes" id="UP000694865"/>
    </source>
</evidence>
<dbReference type="PANTHER" id="PTHR46545">
    <property type="entry name" value="LEUCINE-RICH REPEAT-CONTAINING PROTEIN 51"/>
    <property type="match status" value="1"/>
</dbReference>
<evidence type="ECO:0000256" key="2">
    <source>
        <dbReference type="ARBA" id="ARBA00014223"/>
    </source>
</evidence>
<evidence type="ECO:0000256" key="4">
    <source>
        <dbReference type="ARBA" id="ARBA00022614"/>
    </source>
</evidence>
<dbReference type="Pfam" id="PF14580">
    <property type="entry name" value="LRR_9"/>
    <property type="match status" value="1"/>
</dbReference>
<dbReference type="InterPro" id="IPR032675">
    <property type="entry name" value="LRR_dom_sf"/>
</dbReference>
<keyword evidence="4" id="KW-0433">Leucine-rich repeat</keyword>
<keyword evidence="6" id="KW-1185">Reference proteome</keyword>
<comment type="subcellular location">
    <subcellularLocation>
        <location evidence="1">Cytoplasm</location>
    </subcellularLocation>
</comment>
<gene>
    <name evidence="7" type="primary">LOC100368403</name>
</gene>
<dbReference type="InterPro" id="IPR001611">
    <property type="entry name" value="Leu-rich_rpt"/>
</dbReference>
<dbReference type="Gene3D" id="3.80.10.10">
    <property type="entry name" value="Ribonuclease Inhibitor"/>
    <property type="match status" value="1"/>
</dbReference>
<dbReference type="SUPFAM" id="SSF52058">
    <property type="entry name" value="L domain-like"/>
    <property type="match status" value="1"/>
</dbReference>
<protein>
    <recommendedName>
        <fullName evidence="2">Leucine-rich repeat-containing protein 51</fullName>
    </recommendedName>
</protein>
<sequence>MLTSRSAHPHYRKPVAQTALDVTESVYAAPPLDLSFKSILSFEMLLNMKMEDIEPRKCGKKLKRDAEGRFCTTALKLNNNVIEHWNGFCEVVERLVSKPEDLSWIDLSFNAFSTIGEAIFKFPSVRILYLHGNEIERIDEIDKLVQMPNLKSVTLHGNPLEEEKRYRQYMLTALPDIRALDFVTITKADRETAGVINDLYRLRNRKKTRKTRTI</sequence>
<dbReference type="GeneID" id="100368403"/>
<keyword evidence="5" id="KW-0677">Repeat</keyword>
<reference evidence="7" key="1">
    <citation type="submission" date="2025-08" db="UniProtKB">
        <authorList>
            <consortium name="RefSeq"/>
        </authorList>
    </citation>
    <scope>IDENTIFICATION</scope>
    <source>
        <tissue evidence="7">Testes</tissue>
    </source>
</reference>
<dbReference type="PROSITE" id="PS51450">
    <property type="entry name" value="LRR"/>
    <property type="match status" value="1"/>
</dbReference>